<name>A0ACD5XLD4_AVESA</name>
<evidence type="ECO:0000313" key="2">
    <source>
        <dbReference type="Proteomes" id="UP001732700"/>
    </source>
</evidence>
<dbReference type="EnsemblPlants" id="AVESA.00010b.r2.4DG0791780.1">
    <property type="protein sequence ID" value="AVESA.00010b.r2.4DG0791780.1.CDS.1"/>
    <property type="gene ID" value="AVESA.00010b.r2.4DG0791780"/>
</dbReference>
<accession>A0ACD5XLD4</accession>
<proteinExistence type="predicted"/>
<evidence type="ECO:0000313" key="1">
    <source>
        <dbReference type="EnsemblPlants" id="AVESA.00010b.r2.4DG0791780.1.CDS.1"/>
    </source>
</evidence>
<reference evidence="1" key="2">
    <citation type="submission" date="2025-09" db="UniProtKB">
        <authorList>
            <consortium name="EnsemblPlants"/>
        </authorList>
    </citation>
    <scope>IDENTIFICATION</scope>
</reference>
<organism evidence="1 2">
    <name type="scientific">Avena sativa</name>
    <name type="common">Oat</name>
    <dbReference type="NCBI Taxonomy" id="4498"/>
    <lineage>
        <taxon>Eukaryota</taxon>
        <taxon>Viridiplantae</taxon>
        <taxon>Streptophyta</taxon>
        <taxon>Embryophyta</taxon>
        <taxon>Tracheophyta</taxon>
        <taxon>Spermatophyta</taxon>
        <taxon>Magnoliopsida</taxon>
        <taxon>Liliopsida</taxon>
        <taxon>Poales</taxon>
        <taxon>Poaceae</taxon>
        <taxon>BOP clade</taxon>
        <taxon>Pooideae</taxon>
        <taxon>Poodae</taxon>
        <taxon>Poeae</taxon>
        <taxon>Poeae Chloroplast Group 1 (Aveneae type)</taxon>
        <taxon>Aveninae</taxon>
        <taxon>Avena</taxon>
    </lineage>
</organism>
<sequence length="449" mass="50276">MADLGSTRSCCDLPADFMVEAVAPAERYLKKLAEAEIKDLTDTLSLSHSLQQVVGSAEAAVPAPVEEYLMKAAQEFKADFDRREEKMHRFPASLRGLGSRYIVPSVVAIGPYHHGSPHLRQMEKVKHVAAYHFINIQHINSDLMLLENQLPWLVVETLLDFTPEAVQLVKNTISVLGGSLTNRAYRTAPEDIFSELGEEYTPPHLLGLFRFYKTRSKKKAAIRASKIACTKRVFSSLIPAQWFATLPAILRPDAVQVLKNSRKKLSSMSASTSAIELAEIGIKLKAIKTGSFRQIGIRKGPLFGELFLAALVLSRTTACWLVNMAAFEVCTTSGAYVDKDTSVCSYLALLSMLMDRQADVHELRAKHLVQGGLTNKEMLEFFKSITKHLSAGRSYNHILTSIEKYKLNRWVWNKVHRFIYNNIKTIVTLFTVVGVLVGIFKTLLSLKQY</sequence>
<keyword evidence="2" id="KW-1185">Reference proteome</keyword>
<reference evidence="1" key="1">
    <citation type="submission" date="2021-05" db="EMBL/GenBank/DDBJ databases">
        <authorList>
            <person name="Scholz U."/>
            <person name="Mascher M."/>
            <person name="Fiebig A."/>
        </authorList>
    </citation>
    <scope>NUCLEOTIDE SEQUENCE [LARGE SCALE GENOMIC DNA]</scope>
</reference>
<dbReference type="Proteomes" id="UP001732700">
    <property type="component" value="Chromosome 4D"/>
</dbReference>
<protein>
    <submittedName>
        <fullName evidence="1">Uncharacterized protein</fullName>
    </submittedName>
</protein>